<accession>A0A382C8Y7</accession>
<feature type="non-terminal residue" evidence="2">
    <location>
        <position position="86"/>
    </location>
</feature>
<dbReference type="InterPro" id="IPR001763">
    <property type="entry name" value="Rhodanese-like_dom"/>
</dbReference>
<evidence type="ECO:0000259" key="1">
    <source>
        <dbReference type="PROSITE" id="PS50206"/>
    </source>
</evidence>
<dbReference type="EMBL" id="UINC01033359">
    <property type="protein sequence ID" value="SVB22526.1"/>
    <property type="molecule type" value="Genomic_DNA"/>
</dbReference>
<name>A0A382C8Y7_9ZZZZ</name>
<proteinExistence type="predicted"/>
<protein>
    <recommendedName>
        <fullName evidence="1">Rhodanese domain-containing protein</fullName>
    </recommendedName>
</protein>
<dbReference type="InterPro" id="IPR036873">
    <property type="entry name" value="Rhodanese-like_dom_sf"/>
</dbReference>
<dbReference type="PROSITE" id="PS50206">
    <property type="entry name" value="RHODANESE_3"/>
    <property type="match status" value="1"/>
</dbReference>
<reference evidence="2" key="1">
    <citation type="submission" date="2018-05" db="EMBL/GenBank/DDBJ databases">
        <authorList>
            <person name="Lanie J.A."/>
            <person name="Ng W.-L."/>
            <person name="Kazmierczak K.M."/>
            <person name="Andrzejewski T.M."/>
            <person name="Davidsen T.M."/>
            <person name="Wayne K.J."/>
            <person name="Tettelin H."/>
            <person name="Glass J.I."/>
            <person name="Rusch D."/>
            <person name="Podicherti R."/>
            <person name="Tsui H.-C.T."/>
            <person name="Winkler M.E."/>
        </authorList>
    </citation>
    <scope>NUCLEOTIDE SEQUENCE</scope>
</reference>
<feature type="domain" description="Rhodanese" evidence="1">
    <location>
        <begin position="32"/>
        <end position="72"/>
    </location>
</feature>
<evidence type="ECO:0000313" key="2">
    <source>
        <dbReference type="EMBL" id="SVB22526.1"/>
    </source>
</evidence>
<sequence>MGRIFEILKILTYQIMKSSNLVTTSMLAEHLEDPDWIIIDCRFNLKFPEKGEKDYQEEHILGALYAHLDRDLAGPVQKGRSGRHPL</sequence>
<gene>
    <name evidence="2" type="ORF">METZ01_LOCUS175380</name>
</gene>
<dbReference type="AlphaFoldDB" id="A0A382C8Y7"/>
<dbReference type="SUPFAM" id="SSF52821">
    <property type="entry name" value="Rhodanese/Cell cycle control phosphatase"/>
    <property type="match status" value="1"/>
</dbReference>
<organism evidence="2">
    <name type="scientific">marine metagenome</name>
    <dbReference type="NCBI Taxonomy" id="408172"/>
    <lineage>
        <taxon>unclassified sequences</taxon>
        <taxon>metagenomes</taxon>
        <taxon>ecological metagenomes</taxon>
    </lineage>
</organism>
<dbReference type="Gene3D" id="3.40.250.10">
    <property type="entry name" value="Rhodanese-like domain"/>
    <property type="match status" value="1"/>
</dbReference>